<dbReference type="InterPro" id="IPR045621">
    <property type="entry name" value="BPD_transp_1_N"/>
</dbReference>
<dbReference type="Pfam" id="PF00528">
    <property type="entry name" value="BPD_transp_1"/>
    <property type="match status" value="1"/>
</dbReference>
<keyword evidence="6 7" id="KW-0472">Membrane</keyword>
<feature type="transmembrane region" description="Helical" evidence="7">
    <location>
        <begin position="277"/>
        <end position="300"/>
    </location>
</feature>
<evidence type="ECO:0000256" key="2">
    <source>
        <dbReference type="ARBA" id="ARBA00022448"/>
    </source>
</evidence>
<keyword evidence="9" id="KW-1185">Reference proteome</keyword>
<feature type="transmembrane region" description="Helical" evidence="7">
    <location>
        <begin position="142"/>
        <end position="165"/>
    </location>
</feature>
<dbReference type="InterPro" id="IPR000515">
    <property type="entry name" value="MetI-like"/>
</dbReference>
<evidence type="ECO:0000256" key="3">
    <source>
        <dbReference type="ARBA" id="ARBA00022475"/>
    </source>
</evidence>
<dbReference type="PANTHER" id="PTHR43163:SF6">
    <property type="entry name" value="DIPEPTIDE TRANSPORT SYSTEM PERMEASE PROTEIN DPPB-RELATED"/>
    <property type="match status" value="1"/>
</dbReference>
<dbReference type="Gene3D" id="1.10.3720.10">
    <property type="entry name" value="MetI-like"/>
    <property type="match status" value="1"/>
</dbReference>
<evidence type="ECO:0000256" key="6">
    <source>
        <dbReference type="ARBA" id="ARBA00023136"/>
    </source>
</evidence>
<dbReference type="OrthoDB" id="9805855at2"/>
<evidence type="ECO:0000256" key="4">
    <source>
        <dbReference type="ARBA" id="ARBA00022692"/>
    </source>
</evidence>
<keyword evidence="5 7" id="KW-1133">Transmembrane helix</keyword>
<evidence type="ECO:0000313" key="8">
    <source>
        <dbReference type="EMBL" id="APG93166.1"/>
    </source>
</evidence>
<dbReference type="AlphaFoldDB" id="A0A1L3LSZ4"/>
<dbReference type="PROSITE" id="PS50928">
    <property type="entry name" value="ABC_TM1"/>
    <property type="match status" value="1"/>
</dbReference>
<feature type="transmembrane region" description="Helical" evidence="7">
    <location>
        <begin position="177"/>
        <end position="197"/>
    </location>
</feature>
<keyword evidence="3" id="KW-1003">Cell membrane</keyword>
<dbReference type="GO" id="GO:0055085">
    <property type="term" value="P:transmembrane transport"/>
    <property type="evidence" value="ECO:0007669"/>
    <property type="project" value="InterPro"/>
</dbReference>
<organism evidence="8 9">
    <name type="scientific">Sinorhizobium americanum</name>
    <dbReference type="NCBI Taxonomy" id="194963"/>
    <lineage>
        <taxon>Bacteria</taxon>
        <taxon>Pseudomonadati</taxon>
        <taxon>Pseudomonadota</taxon>
        <taxon>Alphaproteobacteria</taxon>
        <taxon>Hyphomicrobiales</taxon>
        <taxon>Rhizobiaceae</taxon>
        <taxon>Sinorhizobium/Ensifer group</taxon>
        <taxon>Sinorhizobium</taxon>
    </lineage>
</organism>
<comment type="subcellular location">
    <subcellularLocation>
        <location evidence="1 7">Cell membrane</location>
        <topology evidence="1 7">Multi-pass membrane protein</topology>
    </subcellularLocation>
</comment>
<keyword evidence="2 7" id="KW-0813">Transport</keyword>
<reference evidence="8 9" key="1">
    <citation type="submission" date="2015-10" db="EMBL/GenBank/DDBJ databases">
        <title>Genomic differences between typical nodule nitrogen-fixing rhizobial strains and those coming from bean seeds.</title>
        <authorList>
            <person name="Peralta H."/>
            <person name="Aguilar-Vera A."/>
            <person name="Diaz R."/>
            <person name="Mora Y."/>
            <person name="Martinez-Batallar G."/>
            <person name="Salazar E."/>
            <person name="Vargas-Lagunas C."/>
            <person name="Encarnacion S."/>
            <person name="Girard L."/>
            <person name="Mora J."/>
        </authorList>
    </citation>
    <scope>NUCLEOTIDE SEQUENCE [LARGE SCALE GENOMIC DNA]</scope>
    <source>
        <strain evidence="8 9">CFNEI 73</strain>
        <plasmid evidence="8 9">A</plasmid>
    </source>
</reference>
<name>A0A1L3LSZ4_9HYPH</name>
<keyword evidence="8" id="KW-0614">Plasmid</keyword>
<dbReference type="GO" id="GO:0005886">
    <property type="term" value="C:plasma membrane"/>
    <property type="evidence" value="ECO:0007669"/>
    <property type="project" value="UniProtKB-SubCell"/>
</dbReference>
<dbReference type="Proteomes" id="UP000182306">
    <property type="component" value="Plasmid A"/>
</dbReference>
<protein>
    <submittedName>
        <fullName evidence="8">Dipeptide transport system permease protein DppB</fullName>
    </submittedName>
</protein>
<gene>
    <name evidence="8" type="primary">dppB</name>
    <name evidence="8" type="ORF">SAMCFNEI73_pA0191</name>
</gene>
<dbReference type="Pfam" id="PF19300">
    <property type="entry name" value="BPD_transp_1_N"/>
    <property type="match status" value="1"/>
</dbReference>
<accession>A0A1L3LSZ4</accession>
<evidence type="ECO:0000256" key="7">
    <source>
        <dbReference type="RuleBase" id="RU363032"/>
    </source>
</evidence>
<evidence type="ECO:0000313" key="9">
    <source>
        <dbReference type="Proteomes" id="UP000182306"/>
    </source>
</evidence>
<dbReference type="SUPFAM" id="SSF161098">
    <property type="entry name" value="MetI-like"/>
    <property type="match status" value="1"/>
</dbReference>
<proteinExistence type="inferred from homology"/>
<dbReference type="InterPro" id="IPR035906">
    <property type="entry name" value="MetI-like_sf"/>
</dbReference>
<feature type="transmembrane region" description="Helical" evidence="7">
    <location>
        <begin position="105"/>
        <end position="130"/>
    </location>
</feature>
<dbReference type="EMBL" id="CP013108">
    <property type="protein sequence ID" value="APG93166.1"/>
    <property type="molecule type" value="Genomic_DNA"/>
</dbReference>
<geneLocation type="plasmid" evidence="8 9">
    <name>A</name>
</geneLocation>
<dbReference type="PANTHER" id="PTHR43163">
    <property type="entry name" value="DIPEPTIDE TRANSPORT SYSTEM PERMEASE PROTEIN DPPB-RELATED"/>
    <property type="match status" value="1"/>
</dbReference>
<dbReference type="RefSeq" id="WP_064253107.1">
    <property type="nucleotide sequence ID" value="NZ_CP013108.1"/>
</dbReference>
<feature type="transmembrane region" description="Helical" evidence="7">
    <location>
        <begin position="231"/>
        <end position="257"/>
    </location>
</feature>
<sequence>MTSRYLFNRIGQALLVLWAAFTVSFVLLQAMPGDAILIKFQNPDLGLTPQQIAEIRAAYAADSPLWLQYVQTIGNFLSGNFGYSVQAGVPVSASLAAHLPVTLKLAAIGFLTAAILAVAIAFLSSLAPFAWLRSAIQSVPSLFISIPTFWLGIMLIQIFSFRLKLVPVINPGPWQEFILPVATLAVPISAPLAQVLVRNIDAVLTQPFITVARAKGATQGRVLWRHVAKNALLPTLTIAGVLFGELIAGAVVTETVFGLNGIGGLTERAVGTQDVAVLQAIVVLSAAAFVAINLIVDLLYPVLDPRLRTRSGATA</sequence>
<evidence type="ECO:0000256" key="1">
    <source>
        <dbReference type="ARBA" id="ARBA00004651"/>
    </source>
</evidence>
<evidence type="ECO:0000256" key="5">
    <source>
        <dbReference type="ARBA" id="ARBA00022989"/>
    </source>
</evidence>
<comment type="similarity">
    <text evidence="7">Belongs to the binding-protein-dependent transport system permease family.</text>
</comment>
<dbReference type="KEGG" id="same:SAMCFNEI73_pA0191"/>
<dbReference type="CDD" id="cd06261">
    <property type="entry name" value="TM_PBP2"/>
    <property type="match status" value="1"/>
</dbReference>
<keyword evidence="4 7" id="KW-0812">Transmembrane</keyword>